<evidence type="ECO:0000256" key="2">
    <source>
        <dbReference type="ARBA" id="ARBA00005892"/>
    </source>
</evidence>
<reference evidence="6" key="2">
    <citation type="submission" date="2023-11" db="UniProtKB">
        <authorList>
            <consortium name="WormBaseParasite"/>
        </authorList>
    </citation>
    <scope>IDENTIFICATION</scope>
</reference>
<evidence type="ECO:0000256" key="1">
    <source>
        <dbReference type="ARBA" id="ARBA00004123"/>
    </source>
</evidence>
<reference evidence="5" key="1">
    <citation type="submission" date="2022-06" db="EMBL/GenBank/DDBJ databases">
        <authorList>
            <person name="Berger JAMES D."/>
            <person name="Berger JAMES D."/>
        </authorList>
    </citation>
    <scope>NUCLEOTIDE SEQUENCE [LARGE SCALE GENOMIC DNA]</scope>
</reference>
<dbReference type="PANTHER" id="PTHR31344">
    <property type="entry name" value="NUCLEAR PORE COMPLEX PROTEIN NUP205"/>
    <property type="match status" value="1"/>
</dbReference>
<dbReference type="WBParaSite" id="TREG1_35970.1">
    <property type="protein sequence ID" value="TREG1_35970.1"/>
    <property type="gene ID" value="TREG1_35970"/>
</dbReference>
<name>A0AA85JJE4_TRIRE</name>
<dbReference type="GO" id="GO:0044611">
    <property type="term" value="C:nuclear pore inner ring"/>
    <property type="evidence" value="ECO:0007669"/>
    <property type="project" value="TreeGrafter"/>
</dbReference>
<dbReference type="Pfam" id="PF11894">
    <property type="entry name" value="Nup192"/>
    <property type="match status" value="1"/>
</dbReference>
<dbReference type="AlphaFoldDB" id="A0AA85JJE4"/>
<dbReference type="InterPro" id="IPR021827">
    <property type="entry name" value="Nup186/Nup192/Nup205"/>
</dbReference>
<evidence type="ECO:0000256" key="4">
    <source>
        <dbReference type="ARBA" id="ARBA00023242"/>
    </source>
</evidence>
<keyword evidence="5" id="KW-1185">Reference proteome</keyword>
<dbReference type="PANTHER" id="PTHR31344:SF0">
    <property type="entry name" value="NUCLEAR PORE COMPLEX PROTEIN NUP205"/>
    <property type="match status" value="1"/>
</dbReference>
<organism evidence="5 6">
    <name type="scientific">Trichobilharzia regenti</name>
    <name type="common">Nasal bird schistosome</name>
    <dbReference type="NCBI Taxonomy" id="157069"/>
    <lineage>
        <taxon>Eukaryota</taxon>
        <taxon>Metazoa</taxon>
        <taxon>Spiralia</taxon>
        <taxon>Lophotrochozoa</taxon>
        <taxon>Platyhelminthes</taxon>
        <taxon>Trematoda</taxon>
        <taxon>Digenea</taxon>
        <taxon>Strigeidida</taxon>
        <taxon>Schistosomatoidea</taxon>
        <taxon>Schistosomatidae</taxon>
        <taxon>Trichobilharzia</taxon>
    </lineage>
</organism>
<sequence>MWSSAKSLKCIVSDVICNGKANRLLEMENALQKHKQLLFSPLSFPGKCEGDYQAVKTAQNAGVFLPEFPHRVLLSEDIIQESLFLSEVFRLNELRAVELCLTVESQLSSFPHLARSLVGVILYYESHLSIIESLVTLIGARDGRMWSTSATPEICQSVHKFTDDLFASGALQNILGTLRSFSAYEEFSRLETAQVLGDSKHRHDVFMLLKNISEGLAECLMLWSCQSVLNLSEFKLVLDCLLTPKPQALPVNPNENKGQLIFQINSQLTREGVHLYMALLYCFQPFSSNTICADQLSDLTDFDLFHPLYTDRSFASGIGRLLDEKKALYENHTNEDRSEKLQLLALIRLSWAICLRRTSHLRAELRRRRSADVNSSTNCKDDFGIGGDEADELQAALAIESGALEFARKQILNTADFEREPLWVYRMHCIITDLIVHMPARIKDIRLRDEDLLRSTGFDPSTTGHGFANLLLLIAQLYNQPGSRLHSRLALEYWWPVGELANITPAVLGSNDYLSTGMARKSPRPKLIIYGAQSRNAEVDNIRQAALIRFLRLAGDMVTTPCLFLPYLRMLHSLCCSRSAAGLCFSLLKANASNPGRGASLITWDHFFNSFRQYLNHMKQTVVQPESTTNLRVQPSNQLYPHIYFNDGIGGGSRTTRGAGLSRPTAESMYGSRRGVGAMELSTTTATTPTTSQPRAIQPEEQAGLQAVLRLVARICRMDPVARSAFISNPQWQLLPVCMGFLTCSVSLDLKADVLYLLTELCKSQQNIPLLWQYFVSAELLPFNLQRAIGQPQSSVHGLNTDMDEVEPRAEEYPLTNAFLSLMTVILPKLINYPIVSSNVLKSTDAKDTMITAYDGNMIQVNPFVSITSFITNTIFLRHTMRAYRNPMERWDIAASCLVLFDGLVNDFLNRLNNAIVVITTLMMTSREKDGENLDSLFASSGVGGDVNAGNHQSASGIISQSVDWPSYLLNILFQMGKEQQHIHGHQMYSTTMKTTTATATTSEALISQLHLPAGWPYTDPGYHLATQLLTDSSLFRMVTGLLEVGLHRHLEFPLPNGPPAG</sequence>
<keyword evidence="3" id="KW-0813">Transport</keyword>
<comment type="similarity">
    <text evidence="2">Belongs to the NUP186/NUP192/NUP205 family.</text>
</comment>
<evidence type="ECO:0000256" key="3">
    <source>
        <dbReference type="ARBA" id="ARBA00022448"/>
    </source>
</evidence>
<evidence type="ECO:0000313" key="5">
    <source>
        <dbReference type="Proteomes" id="UP000050795"/>
    </source>
</evidence>
<keyword evidence="4" id="KW-0539">Nucleus</keyword>
<proteinExistence type="inferred from homology"/>
<dbReference type="GO" id="GO:0006999">
    <property type="term" value="P:nuclear pore organization"/>
    <property type="evidence" value="ECO:0007669"/>
    <property type="project" value="TreeGrafter"/>
</dbReference>
<evidence type="ECO:0000313" key="6">
    <source>
        <dbReference type="WBParaSite" id="TREG1_35970.1"/>
    </source>
</evidence>
<protein>
    <submittedName>
        <fullName evidence="6">Uncharacterized protein</fullName>
    </submittedName>
</protein>
<accession>A0AA85JJE4</accession>
<dbReference type="GO" id="GO:0017056">
    <property type="term" value="F:structural constituent of nuclear pore"/>
    <property type="evidence" value="ECO:0007669"/>
    <property type="project" value="TreeGrafter"/>
</dbReference>
<comment type="subcellular location">
    <subcellularLocation>
        <location evidence="1">Nucleus</location>
    </subcellularLocation>
</comment>
<dbReference type="Proteomes" id="UP000050795">
    <property type="component" value="Unassembled WGS sequence"/>
</dbReference>